<reference evidence="2 3" key="1">
    <citation type="submission" date="2015-09" db="EMBL/GenBank/DDBJ databases">
        <title>Atta colombica WGS genome.</title>
        <authorList>
            <person name="Nygaard S."/>
            <person name="Hu H."/>
            <person name="Boomsma J."/>
            <person name="Zhang G."/>
        </authorList>
    </citation>
    <scope>NUCLEOTIDE SEQUENCE [LARGE SCALE GENOMIC DNA]</scope>
    <source>
        <strain evidence="2">Treedump-2</strain>
        <tissue evidence="2">Whole body</tissue>
    </source>
</reference>
<dbReference type="EMBL" id="KQ976641">
    <property type="protein sequence ID" value="KYM78742.1"/>
    <property type="molecule type" value="Genomic_DNA"/>
</dbReference>
<name>A0A195B383_9HYME</name>
<feature type="compositionally biased region" description="Basic and acidic residues" evidence="1">
    <location>
        <begin position="58"/>
        <end position="74"/>
    </location>
</feature>
<sequence>MGLKRARSRGPGGPRDAHVGPTCSLRERRMREVYRYTGDLQQRERDQCGIPCQHGRRVKTEEEKPGSPLKRGDDGNDDDDDDDDEFASDEESGEHSRRVENAAGATEDGGHRRSSAQEHKSFIIQIQFSTVSAANLILRVKIHSEDQWAIPVIVNMSCHLPGDNDLLTGDDLVARWLVVDCAALSRLTVDILALILATRPPGRRAVPVILTHVPGSSVRRTT</sequence>
<accession>A0A195B383</accession>
<dbReference type="Proteomes" id="UP000078540">
    <property type="component" value="Unassembled WGS sequence"/>
</dbReference>
<organism evidence="2 3">
    <name type="scientific">Atta colombica</name>
    <dbReference type="NCBI Taxonomy" id="520822"/>
    <lineage>
        <taxon>Eukaryota</taxon>
        <taxon>Metazoa</taxon>
        <taxon>Ecdysozoa</taxon>
        <taxon>Arthropoda</taxon>
        <taxon>Hexapoda</taxon>
        <taxon>Insecta</taxon>
        <taxon>Pterygota</taxon>
        <taxon>Neoptera</taxon>
        <taxon>Endopterygota</taxon>
        <taxon>Hymenoptera</taxon>
        <taxon>Apocrita</taxon>
        <taxon>Aculeata</taxon>
        <taxon>Formicoidea</taxon>
        <taxon>Formicidae</taxon>
        <taxon>Myrmicinae</taxon>
        <taxon>Atta</taxon>
    </lineage>
</organism>
<feature type="compositionally biased region" description="Basic and acidic residues" evidence="1">
    <location>
        <begin position="25"/>
        <end position="34"/>
    </location>
</feature>
<keyword evidence="3" id="KW-1185">Reference proteome</keyword>
<evidence type="ECO:0000313" key="2">
    <source>
        <dbReference type="EMBL" id="KYM78742.1"/>
    </source>
</evidence>
<evidence type="ECO:0000313" key="3">
    <source>
        <dbReference type="Proteomes" id="UP000078540"/>
    </source>
</evidence>
<proteinExistence type="predicted"/>
<dbReference type="AlphaFoldDB" id="A0A195B383"/>
<protein>
    <submittedName>
        <fullName evidence="2">Uncharacterized protein</fullName>
    </submittedName>
</protein>
<gene>
    <name evidence="2" type="ORF">ALC53_10796</name>
</gene>
<feature type="compositionally biased region" description="Acidic residues" evidence="1">
    <location>
        <begin position="75"/>
        <end position="92"/>
    </location>
</feature>
<evidence type="ECO:0000256" key="1">
    <source>
        <dbReference type="SAM" id="MobiDB-lite"/>
    </source>
</evidence>
<feature type="region of interest" description="Disordered" evidence="1">
    <location>
        <begin position="1"/>
        <end position="116"/>
    </location>
</feature>